<protein>
    <submittedName>
        <fullName evidence="1">Uncharacterized protein</fullName>
    </submittedName>
</protein>
<sequence length="1794" mass="200535">MEDQLEQAVNIAISGTSDASSPESRFFALQVIDAALSRLSQEQLQFVQSNLFTFVKTATTDTQLLGANYLKNKLAQTISFLFILSYQSTWTSFFDDFLSILASSSSSIGNAAAVDIYLRILKVIHEEIGDNLILREPALTKRNNNIKDQIRERDVNKLTDSWIQILQSYIDSNEEIVEGVLKVIGGWVSWVDITLIINGTFVNLIYKCLQNESITLATCDTLIEIVSKKMKSLDKMELIRLLGLKEVISQLPADERVGKLANVVTLELVHILDGSTSIASNSSLQPEQLVQAEELLTEFFSIVTQYLGNEDVEISSQVLPAISDYLTFVRKESKQEKSKVDTTNMEKNLSEQVLNFPADSNFISPQRRLLLASLLPKVILKMRYDDDDWEDEDFLELRGKLKLLQDQIASIDSDLYIDDIIAIVTNSFDPAAVTSWKDVELGLYELEAYSDSLKNGAINVIKGIETRPTQTLSSLFFKMIENNVVAMDHPSVQLHYIELVNRHCNLFNSANSNILAKALETFVSPLGVHNPNKRVQIRSWYLLYRFIKSVRILVGDISQSIFTSIESLLEIKATLPAEETATDPAFDNQLYLFELCGLLLSSSTANLSLVKRILTPIFQDVEKSLETTATPLVSLQIHHDLMAIGTFARGFHDYGSATSNNEETTRPLDPWVFEEFNTATNVVTTTLERMGNFKVIRDAARFAIARLIPLLGMDILPKVTRLITCFLEQCSVEEMTDFLGFLGNLLHKFRKEEGMFVMFDMLMTPLFERFTQALNEGGASAAEGSTDAVILKRDLRRAYLQFIFNVLNNNMGAILFSDKNMSIYERVLQTVLLYASDIENGDDQAIKLAILVLNKMLQCWGVGVVKPEDFGANREVPGFEQFTLEHVSRICFEIPTNRSFNFKDSRFRGILGDLALLQYTIYEVRRDKYIQFLSNYFQNVGVPTEYAAEYLKQLSTPNLKAFKTFFLSLPPSYELSTDQDGLLDLEERRSLDQEMEFFEIADAQPVTPPSFTTRATIASQRFASSLNTKIITPVQRMLDPIASAFANISISFETFISRYGNPLIIKRLLYLFVVFLLIYIAFEMGIIPGTDLTSGSGTSYDHRTLKDFLEATLDAEEINHRIKYLSSMPHLAGTSGDLALAQYVEDQFLSFGIKQVSLSEHAAYATYPNTTENALGLELVSGNVKAKFGNAGGDGENQQPQPFHSLSAPGDVTGPLIYVGRGEKTDYERLKAAGIDVTGAVVVIHNGGPLSPGLKVHLAELNGAIGVVTFSENREVERNCVGIPEIIPGDALTPGYSSISSERVLGMEEIESLAKIPAIPASWHDIKPFLKTLKGLGVQNHESDSELWSGNLKDSPKARLRNFPVIKPRHPIWNVRAKLEGLEQNDLAVIFGARRDSWCYGASSSAAGTAVMLEVARAFTLMAAKLKWAPLRSLYFASWDGHDENLAGTTEWVEYNGNTLRQFGVVYVNLDSAITGDKLDVKGHPMLGPLMNDVLDETRQNYTVEWPDERVMPHDKMGDHSPFISYVGTVALDVSFKQEHDEENRRDGISYGGCSDTYENLARFKDRIPVLADIVARLALHLADDPIIPLDLGAYADSLDEYADDLDQYAATQEGWDQPQSDGSPAGKEVVSFALIREATEKMRNIHSSFTLWRDGWLTLVGTSGEAPAFMHFRWAWNARLVNIDKHLLDYKGIPGRRWFKHVIFGPQLWPPATNPNENREEKRDDGDNNNGEEGEDISAQPKLPSLASKKRGFLWGTFPAARDAIERRDWNGAKEAVARAGAILLIAASKLAL</sequence>
<organism evidence="1 2">
    <name type="scientific">Geotrichum galactomycetum</name>
    <dbReference type="NCBI Taxonomy" id="27317"/>
    <lineage>
        <taxon>Eukaryota</taxon>
        <taxon>Fungi</taxon>
        <taxon>Dikarya</taxon>
        <taxon>Ascomycota</taxon>
        <taxon>Saccharomycotina</taxon>
        <taxon>Dipodascomycetes</taxon>
        <taxon>Dipodascales</taxon>
        <taxon>Dipodascaceae</taxon>
        <taxon>Geotrichum</taxon>
    </lineage>
</organism>
<keyword evidence="2" id="KW-1185">Reference proteome</keyword>
<accession>A0ACB6V7Y9</accession>
<proteinExistence type="predicted"/>
<evidence type="ECO:0000313" key="1">
    <source>
        <dbReference type="EMBL" id="KAF5100937.1"/>
    </source>
</evidence>
<gene>
    <name evidence="1" type="ORF">D0Z00_001068</name>
</gene>
<dbReference type="EMBL" id="QVQA01000016">
    <property type="protein sequence ID" value="KAF5100937.1"/>
    <property type="molecule type" value="Genomic_DNA"/>
</dbReference>
<name>A0ACB6V7Y9_9ASCO</name>
<evidence type="ECO:0000313" key="2">
    <source>
        <dbReference type="Proteomes" id="UP000744676"/>
    </source>
</evidence>
<dbReference type="Proteomes" id="UP000744676">
    <property type="component" value="Unassembled WGS sequence"/>
</dbReference>
<reference evidence="1 2" key="1">
    <citation type="journal article" date="2020" name="Front. Microbiol.">
        <title>Phenotypic and Genetic Characterization of the Cheese Ripening Yeast Geotrichum candidum.</title>
        <authorList>
            <person name="Perkins V."/>
            <person name="Vignola S."/>
            <person name="Lessard M.H."/>
            <person name="Plante P.L."/>
            <person name="Corbeil J."/>
            <person name="Dugat-Bony E."/>
            <person name="Frenette M."/>
            <person name="Labrie S."/>
        </authorList>
    </citation>
    <scope>NUCLEOTIDE SEQUENCE [LARGE SCALE GENOMIC DNA]</scope>
    <source>
        <strain evidence="1 2">LMA-1147</strain>
    </source>
</reference>
<comment type="caution">
    <text evidence="1">The sequence shown here is derived from an EMBL/GenBank/DDBJ whole genome shotgun (WGS) entry which is preliminary data.</text>
</comment>